<evidence type="ECO:0000313" key="5">
    <source>
        <dbReference type="Proteomes" id="UP000008221"/>
    </source>
</evidence>
<dbReference type="Pfam" id="PF01370">
    <property type="entry name" value="Epimerase"/>
    <property type="match status" value="1"/>
</dbReference>
<evidence type="ECO:0000259" key="3">
    <source>
        <dbReference type="Pfam" id="PF01370"/>
    </source>
</evidence>
<accession>A0LS35</accession>
<dbReference type="OrthoDB" id="9795501at2"/>
<dbReference type="Gene3D" id="3.40.50.720">
    <property type="entry name" value="NAD(P)-binding Rossmann-like Domain"/>
    <property type="match status" value="1"/>
</dbReference>
<dbReference type="InterPro" id="IPR036291">
    <property type="entry name" value="NAD(P)-bd_dom_sf"/>
</dbReference>
<dbReference type="AlphaFoldDB" id="A0LS35"/>
<proteinExistence type="predicted"/>
<dbReference type="PANTHER" id="PTHR43245:SF52">
    <property type="entry name" value="NAD-DEPENDENT EPIMERASE_DEHYDRATASE"/>
    <property type="match status" value="1"/>
</dbReference>
<feature type="domain" description="NAD-dependent epimerase/dehydratase" evidence="3">
    <location>
        <begin position="37"/>
        <end position="246"/>
    </location>
</feature>
<dbReference type="InterPro" id="IPR050177">
    <property type="entry name" value="Lipid_A_modif_metabolic_enz"/>
</dbReference>
<dbReference type="KEGG" id="ace:Acel_0471"/>
<dbReference type="InterPro" id="IPR001509">
    <property type="entry name" value="Epimerase_deHydtase"/>
</dbReference>
<dbReference type="InParanoid" id="A0LS35"/>
<keyword evidence="2" id="KW-0472">Membrane</keyword>
<evidence type="ECO:0000313" key="4">
    <source>
        <dbReference type="EMBL" id="ABK52245.1"/>
    </source>
</evidence>
<dbReference type="HOGENOM" id="CLU_007383_0_1_11"/>
<feature type="region of interest" description="Disordered" evidence="1">
    <location>
        <begin position="1"/>
        <end position="29"/>
    </location>
</feature>
<evidence type="ECO:0000256" key="1">
    <source>
        <dbReference type="SAM" id="MobiDB-lite"/>
    </source>
</evidence>
<dbReference type="Proteomes" id="UP000008221">
    <property type="component" value="Chromosome"/>
</dbReference>
<evidence type="ECO:0000256" key="2">
    <source>
        <dbReference type="SAM" id="Phobius"/>
    </source>
</evidence>
<dbReference type="PANTHER" id="PTHR43245">
    <property type="entry name" value="BIFUNCTIONAL POLYMYXIN RESISTANCE PROTEIN ARNA"/>
    <property type="match status" value="1"/>
</dbReference>
<reference evidence="4 5" key="1">
    <citation type="journal article" date="2009" name="Genome Res.">
        <title>Complete genome of the cellulolytic thermophile Acidothermus cellulolyticus 11B provides insights into its ecophysiological and evolutionary adaptations.</title>
        <authorList>
            <person name="Barabote R.D."/>
            <person name="Xie G."/>
            <person name="Leu D.H."/>
            <person name="Normand P."/>
            <person name="Necsulea A."/>
            <person name="Daubin V."/>
            <person name="Medigue C."/>
            <person name="Adney W.S."/>
            <person name="Xu X.C."/>
            <person name="Lapidus A."/>
            <person name="Parales R.E."/>
            <person name="Detter C."/>
            <person name="Pujic P."/>
            <person name="Bruce D."/>
            <person name="Lavire C."/>
            <person name="Challacombe J.F."/>
            <person name="Brettin T.S."/>
            <person name="Berry A.M."/>
        </authorList>
    </citation>
    <scope>NUCLEOTIDE SEQUENCE [LARGE SCALE GENOMIC DNA]</scope>
    <source>
        <strain evidence="5">ATCC 43068 / DSM 8971 / 11B</strain>
    </source>
</reference>
<dbReference type="FunCoup" id="A0LS35">
    <property type="interactions" value="23"/>
</dbReference>
<protein>
    <submittedName>
        <fullName evidence="4">NAD-dependent epimerase/dehydratase</fullName>
    </submittedName>
</protein>
<keyword evidence="5" id="KW-1185">Reference proteome</keyword>
<sequence>MRAERDGGHVPNASRGDGTDGGAGRTIRRQRSRVRCVAVTGAARPLGDRLVRALLASGSVRKTIAIDTIRGESEATWRLADPRDPALADRLRGVDTLVHLAIDSGVGADRAWQESLNVHGTAAALTAAAASGVRHVVIVTSAQVYGASPANPVPLDEDAEVRALPESGLLRDLLEMERLAAQAPRTHPGLSVSVVRPAAVVGPGVDTVITRHFEGPRLLGVKGTATCWQFCHVDDLISALVRIALRDLDAGGEERYAVFAVGAKGFLTRAEVERLSGKRHVDLPASVAFGTAERLHRIGVTPATAGDLQYLVYPWVVEPRRIFTLGWQPSYDNEAALRLLLTETAGRLTIGGHRLGRRDAAAGAAVGATVALVGTAALVRRARRRRRA</sequence>
<dbReference type="RefSeq" id="WP_011719308.1">
    <property type="nucleotide sequence ID" value="NC_008578.1"/>
</dbReference>
<name>A0LS35_ACIC1</name>
<gene>
    <name evidence="4" type="ordered locus">Acel_0471</name>
</gene>
<dbReference type="EMBL" id="CP000481">
    <property type="protein sequence ID" value="ABK52245.1"/>
    <property type="molecule type" value="Genomic_DNA"/>
</dbReference>
<dbReference type="eggNOG" id="COG0451">
    <property type="taxonomic scope" value="Bacteria"/>
</dbReference>
<keyword evidence="2" id="KW-0812">Transmembrane</keyword>
<feature type="transmembrane region" description="Helical" evidence="2">
    <location>
        <begin position="360"/>
        <end position="379"/>
    </location>
</feature>
<organism evidence="4 5">
    <name type="scientific">Acidothermus cellulolyticus (strain ATCC 43068 / DSM 8971 / 11B)</name>
    <dbReference type="NCBI Taxonomy" id="351607"/>
    <lineage>
        <taxon>Bacteria</taxon>
        <taxon>Bacillati</taxon>
        <taxon>Actinomycetota</taxon>
        <taxon>Actinomycetes</taxon>
        <taxon>Acidothermales</taxon>
        <taxon>Acidothermaceae</taxon>
        <taxon>Acidothermus</taxon>
    </lineage>
</organism>
<dbReference type="STRING" id="351607.Acel_0471"/>
<dbReference type="SUPFAM" id="SSF51735">
    <property type="entry name" value="NAD(P)-binding Rossmann-fold domains"/>
    <property type="match status" value="1"/>
</dbReference>
<keyword evidence="2" id="KW-1133">Transmembrane helix</keyword>